<dbReference type="Pfam" id="PF07250">
    <property type="entry name" value="Glyoxal_oxid_N"/>
    <property type="match status" value="1"/>
</dbReference>
<name>A0AAD6U890_9AGAR</name>
<dbReference type="PANTHER" id="PTHR32208:SF21">
    <property type="entry name" value="LOW QUALITY PROTEIN: ALDEHYDE OXIDASE GLOX-LIKE"/>
    <property type="match status" value="1"/>
</dbReference>
<evidence type="ECO:0000256" key="1">
    <source>
        <dbReference type="ARBA" id="ARBA00022729"/>
    </source>
</evidence>
<dbReference type="InterPro" id="IPR037293">
    <property type="entry name" value="Gal_Oxidase_central_sf"/>
</dbReference>
<evidence type="ECO:0000313" key="6">
    <source>
        <dbReference type="Proteomes" id="UP001222325"/>
    </source>
</evidence>
<dbReference type="Pfam" id="PF09118">
    <property type="entry name" value="GO-like_E_set"/>
    <property type="match status" value="1"/>
</dbReference>
<evidence type="ECO:0000256" key="2">
    <source>
        <dbReference type="SAM" id="SignalP"/>
    </source>
</evidence>
<organism evidence="5 6">
    <name type="scientific">Mycena belliarum</name>
    <dbReference type="NCBI Taxonomy" id="1033014"/>
    <lineage>
        <taxon>Eukaryota</taxon>
        <taxon>Fungi</taxon>
        <taxon>Dikarya</taxon>
        <taxon>Basidiomycota</taxon>
        <taxon>Agaricomycotina</taxon>
        <taxon>Agaricomycetes</taxon>
        <taxon>Agaricomycetidae</taxon>
        <taxon>Agaricales</taxon>
        <taxon>Marasmiineae</taxon>
        <taxon>Mycenaceae</taxon>
        <taxon>Mycena</taxon>
    </lineage>
</organism>
<feature type="signal peptide" evidence="2">
    <location>
        <begin position="1"/>
        <end position="18"/>
    </location>
</feature>
<protein>
    <submittedName>
        <fullName evidence="5">Glyoxal oxidase</fullName>
    </submittedName>
</protein>
<dbReference type="Proteomes" id="UP001222325">
    <property type="component" value="Unassembled WGS sequence"/>
</dbReference>
<dbReference type="PANTHER" id="PTHR32208">
    <property type="entry name" value="SECRETED PROTEIN-RELATED"/>
    <property type="match status" value="1"/>
</dbReference>
<dbReference type="InterPro" id="IPR011043">
    <property type="entry name" value="Gal_Oxase/kelch_b-propeller"/>
</dbReference>
<accession>A0AAD6U890</accession>
<feature type="domain" description="Galactose oxidase-like Early set" evidence="4">
    <location>
        <begin position="461"/>
        <end position="570"/>
    </location>
</feature>
<dbReference type="Gene3D" id="2.60.40.10">
    <property type="entry name" value="Immunoglobulins"/>
    <property type="match status" value="1"/>
</dbReference>
<evidence type="ECO:0000313" key="5">
    <source>
        <dbReference type="EMBL" id="KAJ7091855.1"/>
    </source>
</evidence>
<reference evidence="5" key="1">
    <citation type="submission" date="2023-03" db="EMBL/GenBank/DDBJ databases">
        <title>Massive genome expansion in bonnet fungi (Mycena s.s.) driven by repeated elements and novel gene families across ecological guilds.</title>
        <authorList>
            <consortium name="Lawrence Berkeley National Laboratory"/>
            <person name="Harder C.B."/>
            <person name="Miyauchi S."/>
            <person name="Viragh M."/>
            <person name="Kuo A."/>
            <person name="Thoen E."/>
            <person name="Andreopoulos B."/>
            <person name="Lu D."/>
            <person name="Skrede I."/>
            <person name="Drula E."/>
            <person name="Henrissat B."/>
            <person name="Morin E."/>
            <person name="Kohler A."/>
            <person name="Barry K."/>
            <person name="LaButti K."/>
            <person name="Morin E."/>
            <person name="Salamov A."/>
            <person name="Lipzen A."/>
            <person name="Mereny Z."/>
            <person name="Hegedus B."/>
            <person name="Baldrian P."/>
            <person name="Stursova M."/>
            <person name="Weitz H."/>
            <person name="Taylor A."/>
            <person name="Grigoriev I.V."/>
            <person name="Nagy L.G."/>
            <person name="Martin F."/>
            <person name="Kauserud H."/>
        </authorList>
    </citation>
    <scope>NUCLEOTIDE SEQUENCE</scope>
    <source>
        <strain evidence="5">CBHHK173m</strain>
    </source>
</reference>
<dbReference type="AlphaFoldDB" id="A0AAD6U890"/>
<keyword evidence="6" id="KW-1185">Reference proteome</keyword>
<dbReference type="InterPro" id="IPR009880">
    <property type="entry name" value="Glyoxal_oxidase_N"/>
</dbReference>
<feature type="domain" description="Glyoxal oxidase N-terminal" evidence="3">
    <location>
        <begin position="80"/>
        <end position="456"/>
    </location>
</feature>
<dbReference type="InterPro" id="IPR013783">
    <property type="entry name" value="Ig-like_fold"/>
</dbReference>
<proteinExistence type="predicted"/>
<evidence type="ECO:0000259" key="4">
    <source>
        <dbReference type="Pfam" id="PF09118"/>
    </source>
</evidence>
<comment type="caution">
    <text evidence="5">The sequence shown here is derived from an EMBL/GenBank/DDBJ whole genome shotgun (WGS) entry which is preliminary data.</text>
</comment>
<sequence>MARASLVLLLVSLADVLAQQVSPTVVSPPAQPSYTGTLGAFELIGNSLVSAQQMFLGTADRVFFLDKVENNAAKIAGHPAWASEYALAGDSHRAMDAITNTFCAGGTVLGDGRWINIGGNKAVTYGGDTAASQFGGGPYDDPDGGKSIRELVPTDDGECEWTSGPEMTTRRWYPTVETLQDGSAIIIGGCNDGGYVNSANQDNPTYEFYPSTGAPINSPFLAAALPINLYPLTWLLPSGLLLMQANRATILLDPRSHKEYKLDDIPDAVRAYPASAGTVMLPLTPANNWTATVLFCGGADNDYWKTNWDIAALPASSSCVRLTPDISGKYTRDDSLPQGRSMPNLISLPDGRVLCLNGARTGTAGYGNETWAVGMSYADNPVLMPVMYDPGAAAGARWSSAGLSASTVPRMYHSSATLLPDGSVLVAGSNPNTDYNVGPKIKYPTEYRLERFYPSYYNARRPQPVGLLSQLSYGGPSFDVTLSADDLLGDARNAKNASVVIIRTGFSTHSMNMGQRFVQLDSTYTAFGGNNSATLHVSQVPPNAAILAPGPALLFVVVAGVPSVGVQIMVGSGKIGVQKMLPIGDLPESSFVDAAASASNNGGARQGQGTDSSGTRLELGLGLGLGLGLALGARTLLALF</sequence>
<dbReference type="InterPro" id="IPR014756">
    <property type="entry name" value="Ig_E-set"/>
</dbReference>
<dbReference type="SUPFAM" id="SSF50965">
    <property type="entry name" value="Galactose oxidase, central domain"/>
    <property type="match status" value="1"/>
</dbReference>
<dbReference type="InterPro" id="IPR015202">
    <property type="entry name" value="GO-like_E_set"/>
</dbReference>
<dbReference type="EMBL" id="JARJCN010000019">
    <property type="protein sequence ID" value="KAJ7091855.1"/>
    <property type="molecule type" value="Genomic_DNA"/>
</dbReference>
<dbReference type="CDD" id="cd02851">
    <property type="entry name" value="E_set_GO_C"/>
    <property type="match status" value="1"/>
</dbReference>
<keyword evidence="1 2" id="KW-0732">Signal</keyword>
<dbReference type="Gene3D" id="2.130.10.80">
    <property type="entry name" value="Galactose oxidase/kelch, beta-propeller"/>
    <property type="match status" value="1"/>
</dbReference>
<dbReference type="SUPFAM" id="SSF81296">
    <property type="entry name" value="E set domains"/>
    <property type="match status" value="1"/>
</dbReference>
<evidence type="ECO:0000259" key="3">
    <source>
        <dbReference type="Pfam" id="PF07250"/>
    </source>
</evidence>
<gene>
    <name evidence="5" type="ORF">B0H15DRAFT_905902</name>
</gene>
<feature type="chain" id="PRO_5042050093" evidence="2">
    <location>
        <begin position="19"/>
        <end position="640"/>
    </location>
</feature>